<protein>
    <submittedName>
        <fullName evidence="9">ABC transporter permease</fullName>
    </submittedName>
</protein>
<dbReference type="InterPro" id="IPR000515">
    <property type="entry name" value="MetI-like"/>
</dbReference>
<dbReference type="InterPro" id="IPR050366">
    <property type="entry name" value="BP-dependent_transpt_permease"/>
</dbReference>
<feature type="transmembrane region" description="Helical" evidence="7">
    <location>
        <begin position="12"/>
        <end position="35"/>
    </location>
</feature>
<dbReference type="InterPro" id="IPR035906">
    <property type="entry name" value="MetI-like_sf"/>
</dbReference>
<dbReference type="InterPro" id="IPR025966">
    <property type="entry name" value="OppC_N"/>
</dbReference>
<evidence type="ECO:0000256" key="7">
    <source>
        <dbReference type="RuleBase" id="RU363032"/>
    </source>
</evidence>
<evidence type="ECO:0000256" key="3">
    <source>
        <dbReference type="ARBA" id="ARBA00022475"/>
    </source>
</evidence>
<evidence type="ECO:0000313" key="10">
    <source>
        <dbReference type="Proteomes" id="UP000502331"/>
    </source>
</evidence>
<evidence type="ECO:0000256" key="1">
    <source>
        <dbReference type="ARBA" id="ARBA00004651"/>
    </source>
</evidence>
<reference evidence="9 10" key="1">
    <citation type="submission" date="2018-09" db="EMBL/GenBank/DDBJ databases">
        <title>Glutamicibacter mishrai S5-52T (LMG 29155T = KCTC 39846T).</title>
        <authorList>
            <person name="Das S.K."/>
        </authorList>
    </citation>
    <scope>NUCLEOTIDE SEQUENCE [LARGE SCALE GENOMIC DNA]</scope>
    <source>
        <strain evidence="9 10">S5-52</strain>
    </source>
</reference>
<evidence type="ECO:0000259" key="8">
    <source>
        <dbReference type="PROSITE" id="PS50928"/>
    </source>
</evidence>
<keyword evidence="6 7" id="KW-0472">Membrane</keyword>
<evidence type="ECO:0000256" key="6">
    <source>
        <dbReference type="ARBA" id="ARBA00023136"/>
    </source>
</evidence>
<dbReference type="EMBL" id="CP032549">
    <property type="protein sequence ID" value="QIV86837.1"/>
    <property type="molecule type" value="Genomic_DNA"/>
</dbReference>
<sequence>MESVMARSATSRILLSAPAFILLAIVIVTIAAPLISPYDPDAQSLADRLQGPNPAHLLGTDALGRDTLSRVLHGGQFSLSVALITTLFSLLVGTVLGLISALRGGWLDEIFLRVNDLLLALPEIVIALLIIAVMGPGFLTMVLSVGVVAWTPTARLVRSMAAQALSTHHVEASKHVGASRWFILRHHVLPFVAGPVLAQAALRFGLLLVLLGSLSYLGIGVQPPQSDWGSMLSDAQPHAIRSPWGLIAPGAAIFLVSFCVTLLGNRITHVLGGEDVLDTETKAESHG</sequence>
<evidence type="ECO:0000256" key="2">
    <source>
        <dbReference type="ARBA" id="ARBA00022448"/>
    </source>
</evidence>
<feature type="transmembrane region" description="Helical" evidence="7">
    <location>
        <begin position="114"/>
        <end position="132"/>
    </location>
</feature>
<keyword evidence="2 7" id="KW-0813">Transport</keyword>
<dbReference type="Proteomes" id="UP000502331">
    <property type="component" value="Chromosome"/>
</dbReference>
<dbReference type="SUPFAM" id="SSF161098">
    <property type="entry name" value="MetI-like"/>
    <property type="match status" value="1"/>
</dbReference>
<keyword evidence="10" id="KW-1185">Reference proteome</keyword>
<feature type="transmembrane region" description="Helical" evidence="7">
    <location>
        <begin position="204"/>
        <end position="223"/>
    </location>
</feature>
<name>A0A6H0SLH5_9MICC</name>
<dbReference type="PROSITE" id="PS50928">
    <property type="entry name" value="ABC_TM1"/>
    <property type="match status" value="1"/>
</dbReference>
<dbReference type="AlphaFoldDB" id="A0A6H0SLH5"/>
<feature type="transmembrane region" description="Helical" evidence="7">
    <location>
        <begin position="77"/>
        <end position="102"/>
    </location>
</feature>
<evidence type="ECO:0000256" key="4">
    <source>
        <dbReference type="ARBA" id="ARBA00022692"/>
    </source>
</evidence>
<keyword evidence="3" id="KW-1003">Cell membrane</keyword>
<dbReference type="Pfam" id="PF12911">
    <property type="entry name" value="OppC_N"/>
    <property type="match status" value="1"/>
</dbReference>
<organism evidence="9 10">
    <name type="scientific">Glutamicibacter mishrai</name>
    <dbReference type="NCBI Taxonomy" id="1775880"/>
    <lineage>
        <taxon>Bacteria</taxon>
        <taxon>Bacillati</taxon>
        <taxon>Actinomycetota</taxon>
        <taxon>Actinomycetes</taxon>
        <taxon>Micrococcales</taxon>
        <taxon>Micrococcaceae</taxon>
        <taxon>Glutamicibacter</taxon>
    </lineage>
</organism>
<dbReference type="Pfam" id="PF00528">
    <property type="entry name" value="BPD_transp_1"/>
    <property type="match status" value="1"/>
</dbReference>
<keyword evidence="4 7" id="KW-0812">Transmembrane</keyword>
<dbReference type="PANTHER" id="PTHR43386:SF1">
    <property type="entry name" value="D,D-DIPEPTIDE TRANSPORT SYSTEM PERMEASE PROTEIN DDPC-RELATED"/>
    <property type="match status" value="1"/>
</dbReference>
<dbReference type="PANTHER" id="PTHR43386">
    <property type="entry name" value="OLIGOPEPTIDE TRANSPORT SYSTEM PERMEASE PROTEIN APPC"/>
    <property type="match status" value="1"/>
</dbReference>
<dbReference type="CDD" id="cd06261">
    <property type="entry name" value="TM_PBP2"/>
    <property type="match status" value="1"/>
</dbReference>
<comment type="similarity">
    <text evidence="7">Belongs to the binding-protein-dependent transport system permease family.</text>
</comment>
<gene>
    <name evidence="9" type="ORF">D3791_06615</name>
</gene>
<dbReference type="Gene3D" id="1.10.3720.10">
    <property type="entry name" value="MetI-like"/>
    <property type="match status" value="1"/>
</dbReference>
<proteinExistence type="inferred from homology"/>
<evidence type="ECO:0000313" key="9">
    <source>
        <dbReference type="EMBL" id="QIV86837.1"/>
    </source>
</evidence>
<feature type="domain" description="ABC transmembrane type-1" evidence="8">
    <location>
        <begin position="75"/>
        <end position="264"/>
    </location>
</feature>
<comment type="subcellular location">
    <subcellularLocation>
        <location evidence="1 7">Cell membrane</location>
        <topology evidence="1 7">Multi-pass membrane protein</topology>
    </subcellularLocation>
</comment>
<evidence type="ECO:0000256" key="5">
    <source>
        <dbReference type="ARBA" id="ARBA00022989"/>
    </source>
</evidence>
<feature type="transmembrane region" description="Helical" evidence="7">
    <location>
        <begin position="243"/>
        <end position="263"/>
    </location>
</feature>
<dbReference type="GO" id="GO:0055085">
    <property type="term" value="P:transmembrane transport"/>
    <property type="evidence" value="ECO:0007669"/>
    <property type="project" value="InterPro"/>
</dbReference>
<accession>A0A6H0SLH5</accession>
<keyword evidence="5 7" id="KW-1133">Transmembrane helix</keyword>
<dbReference type="GO" id="GO:0005886">
    <property type="term" value="C:plasma membrane"/>
    <property type="evidence" value="ECO:0007669"/>
    <property type="project" value="UniProtKB-SubCell"/>
</dbReference>